<dbReference type="Proteomes" id="UP000050277">
    <property type="component" value="Unassembled WGS sequence"/>
</dbReference>
<dbReference type="STRING" id="70996.SE18_20920"/>
<organism evidence="2 3">
    <name type="scientific">Herpetosiphon geysericola</name>
    <dbReference type="NCBI Taxonomy" id="70996"/>
    <lineage>
        <taxon>Bacteria</taxon>
        <taxon>Bacillati</taxon>
        <taxon>Chloroflexota</taxon>
        <taxon>Chloroflexia</taxon>
        <taxon>Herpetosiphonales</taxon>
        <taxon>Herpetosiphonaceae</taxon>
        <taxon>Herpetosiphon</taxon>
    </lineage>
</organism>
<keyword evidence="1" id="KW-0472">Membrane</keyword>
<evidence type="ECO:0008006" key="4">
    <source>
        <dbReference type="Google" id="ProtNLM"/>
    </source>
</evidence>
<dbReference type="RefSeq" id="WP_054536415.1">
    <property type="nucleotide sequence ID" value="NZ_LGKP01000035.1"/>
</dbReference>
<feature type="transmembrane region" description="Helical" evidence="1">
    <location>
        <begin position="21"/>
        <end position="40"/>
    </location>
</feature>
<gene>
    <name evidence="2" type="ORF">SE18_20920</name>
</gene>
<name>A0A0P6XMT6_9CHLR</name>
<accession>A0A0P6XMT6</accession>
<dbReference type="EMBL" id="LGKP01000035">
    <property type="protein sequence ID" value="KPL81165.1"/>
    <property type="molecule type" value="Genomic_DNA"/>
</dbReference>
<proteinExistence type="predicted"/>
<evidence type="ECO:0000313" key="3">
    <source>
        <dbReference type="Proteomes" id="UP000050277"/>
    </source>
</evidence>
<keyword evidence="1" id="KW-0812">Transmembrane</keyword>
<dbReference type="OrthoDB" id="9827185at2"/>
<keyword evidence="1" id="KW-1133">Transmembrane helix</keyword>
<keyword evidence="3" id="KW-1185">Reference proteome</keyword>
<protein>
    <recommendedName>
        <fullName evidence="4">PH domain-containing protein</fullName>
    </recommendedName>
</protein>
<dbReference type="AlphaFoldDB" id="A0A0P6XMT6"/>
<comment type="caution">
    <text evidence="2">The sequence shown here is derived from an EMBL/GenBank/DDBJ whole genome shotgun (WGS) entry which is preliminary data.</text>
</comment>
<feature type="transmembrane region" description="Helical" evidence="1">
    <location>
        <begin position="46"/>
        <end position="68"/>
    </location>
</feature>
<evidence type="ECO:0000256" key="1">
    <source>
        <dbReference type="SAM" id="Phobius"/>
    </source>
</evidence>
<evidence type="ECO:0000313" key="2">
    <source>
        <dbReference type="EMBL" id="KPL81165.1"/>
    </source>
</evidence>
<sequence length="198" mass="23141">MQSASLKYRLRPPYQRIQIGLVITSLILYILMITTIRWQFDWTSLWKLIIIPIGTMPFAMNAISYLDLSASGLVMRRGWQYFAINWEQVEAFGIGVVGKRIHMPYIVLYEPIKGLPSIKIKELTPEQQQRTLTLEGWVNSKLIAKALHVCVNIENHKWQVIPNFSKTHPRFYSYQKFNLCYFFIVVSIFIYLGAKYGS</sequence>
<reference evidence="2 3" key="1">
    <citation type="submission" date="2015-07" db="EMBL/GenBank/DDBJ databases">
        <title>Whole genome sequence of Herpetosiphon geysericola DSM 7119.</title>
        <authorList>
            <person name="Hemp J."/>
            <person name="Ward L.M."/>
            <person name="Pace L.A."/>
            <person name="Fischer W.W."/>
        </authorList>
    </citation>
    <scope>NUCLEOTIDE SEQUENCE [LARGE SCALE GENOMIC DNA]</scope>
    <source>
        <strain evidence="2 3">DSM 7119</strain>
    </source>
</reference>
<feature type="transmembrane region" description="Helical" evidence="1">
    <location>
        <begin position="177"/>
        <end position="194"/>
    </location>
</feature>